<dbReference type="PANTHER" id="PTHR34366">
    <property type="entry name" value="OS07G0289901 PROTEIN-RELATED"/>
    <property type="match status" value="1"/>
</dbReference>
<protein>
    <recommendedName>
        <fullName evidence="1">DUF7731 domain-containing protein</fullName>
    </recommendedName>
</protein>
<evidence type="ECO:0000259" key="1">
    <source>
        <dbReference type="Pfam" id="PF24865"/>
    </source>
</evidence>
<evidence type="ECO:0000313" key="2">
    <source>
        <dbReference type="EMBL" id="WVZ20811.1"/>
    </source>
</evidence>
<organism evidence="2 3">
    <name type="scientific">Vigna mungo</name>
    <name type="common">Black gram</name>
    <name type="synonym">Phaseolus mungo</name>
    <dbReference type="NCBI Taxonomy" id="3915"/>
    <lineage>
        <taxon>Eukaryota</taxon>
        <taxon>Viridiplantae</taxon>
        <taxon>Streptophyta</taxon>
        <taxon>Embryophyta</taxon>
        <taxon>Tracheophyta</taxon>
        <taxon>Spermatophyta</taxon>
        <taxon>Magnoliopsida</taxon>
        <taxon>eudicotyledons</taxon>
        <taxon>Gunneridae</taxon>
        <taxon>Pentapetalae</taxon>
        <taxon>rosids</taxon>
        <taxon>fabids</taxon>
        <taxon>Fabales</taxon>
        <taxon>Fabaceae</taxon>
        <taxon>Papilionoideae</taxon>
        <taxon>50 kb inversion clade</taxon>
        <taxon>NPAAA clade</taxon>
        <taxon>indigoferoid/millettioid clade</taxon>
        <taxon>Phaseoleae</taxon>
        <taxon>Vigna</taxon>
    </lineage>
</organism>
<evidence type="ECO:0000313" key="3">
    <source>
        <dbReference type="Proteomes" id="UP001374535"/>
    </source>
</evidence>
<name>A0AAQ3P4N7_VIGMU</name>
<dbReference type="Pfam" id="PF24865">
    <property type="entry name" value="DUF7731"/>
    <property type="match status" value="1"/>
</dbReference>
<accession>A0AAQ3P4N7</accession>
<dbReference type="AlphaFoldDB" id="A0AAQ3P4N7"/>
<proteinExistence type="predicted"/>
<gene>
    <name evidence="2" type="ORF">V8G54_008133</name>
</gene>
<feature type="domain" description="DUF7731" evidence="1">
    <location>
        <begin position="121"/>
        <end position="221"/>
    </location>
</feature>
<keyword evidence="3" id="KW-1185">Reference proteome</keyword>
<dbReference type="PANTHER" id="PTHR34366:SF2">
    <property type="entry name" value="OS07G0289901 PROTEIN"/>
    <property type="match status" value="1"/>
</dbReference>
<reference evidence="2 3" key="1">
    <citation type="journal article" date="2023" name="Life. Sci Alliance">
        <title>Evolutionary insights into 3D genome organization and epigenetic landscape of Vigna mungo.</title>
        <authorList>
            <person name="Junaid A."/>
            <person name="Singh B."/>
            <person name="Bhatia S."/>
        </authorList>
    </citation>
    <scope>NUCLEOTIDE SEQUENCE [LARGE SCALE GENOMIC DNA]</scope>
    <source>
        <strain evidence="2">Urdbean</strain>
    </source>
</reference>
<dbReference type="InterPro" id="IPR056633">
    <property type="entry name" value="DUF7731"/>
</dbReference>
<dbReference type="EMBL" id="CP144699">
    <property type="protein sequence ID" value="WVZ20811.1"/>
    <property type="molecule type" value="Genomic_DNA"/>
</dbReference>
<dbReference type="Proteomes" id="UP001374535">
    <property type="component" value="Chromosome 2"/>
</dbReference>
<sequence>MLTLHYYIVCSNSIVFQRQILDWTMAFGISVKRCILAFLLLYVCVFGKNFVYADEDGSEGENGGEIGGGFGDTGGGIGSGGGGIGSGGGGIGGAGGGIGGGGIGAGGGGEFGAGGGGVGDPTQFFSKALQCFNDRYIYSRCEESCRLNEKGNLNVPKEKTDMFCQGPCLSETNLVLNCLNNVFSNFIFYNKATIHDIRNTIEAACSYGSQRGNFNVAEHIQKEENKASPKSTASHAVMGLAVIVMGRALLPPNFT</sequence>